<evidence type="ECO:0000259" key="2">
    <source>
        <dbReference type="Pfam" id="PF04773"/>
    </source>
</evidence>
<proteinExistence type="predicted"/>
<dbReference type="PANTHER" id="PTHR30273:SF2">
    <property type="entry name" value="PROTEIN FECR"/>
    <property type="match status" value="1"/>
</dbReference>
<dbReference type="InterPro" id="IPR006860">
    <property type="entry name" value="FecR"/>
</dbReference>
<dbReference type="Proteomes" id="UP000016569">
    <property type="component" value="Unassembled WGS sequence"/>
</dbReference>
<dbReference type="Gene3D" id="2.60.120.1440">
    <property type="match status" value="1"/>
</dbReference>
<dbReference type="Pfam" id="PF04773">
    <property type="entry name" value="FecR"/>
    <property type="match status" value="1"/>
</dbReference>
<dbReference type="AlphaFoldDB" id="A0A8E0NDB4"/>
<dbReference type="GO" id="GO:0016989">
    <property type="term" value="F:sigma factor antagonist activity"/>
    <property type="evidence" value="ECO:0007669"/>
    <property type="project" value="TreeGrafter"/>
</dbReference>
<accession>A0A8E0NDB4</accession>
<dbReference type="EMBL" id="BATC01000063">
    <property type="protein sequence ID" value="GAD60284.1"/>
    <property type="molecule type" value="Genomic_DNA"/>
</dbReference>
<sequence>MRVEAAEEEAAAWHARLGSTVVATKTIEEFFEWRSRPGNADAYARVDRVWRESQGLGGDPQIAEALQEARGRRNRRPGRSRRSVVFGGAAALTALALVVGGTLWWSARGVHETAVGERRDIRLADGSLVNLDTDSRIRVVFDQQGRRVELLEGQALFDVTPDPQRPFSVEAAGARVVAVGTVFEVRRRGERVDVTLVSGRVNVQGGQGGGIQPLEPGQQARVSESRVETRAVDAAVETSWTTGRLIFQNVPLGQAVEEMNRYLAEGIVIDDPGIRDEAISGVFRTGDRDAFVAASSDVLGLSVVPKADGAVGLSRRRN</sequence>
<dbReference type="PANTHER" id="PTHR30273">
    <property type="entry name" value="PERIPLASMIC SIGNAL SENSOR AND SIGMA FACTOR ACTIVATOR FECR-RELATED"/>
    <property type="match status" value="1"/>
</dbReference>
<gene>
    <name evidence="3" type="ORF">MBEBAB_2534</name>
</gene>
<evidence type="ECO:0000313" key="3">
    <source>
        <dbReference type="EMBL" id="GAD60284.1"/>
    </source>
</evidence>
<evidence type="ECO:0000313" key="4">
    <source>
        <dbReference type="Proteomes" id="UP000016569"/>
    </source>
</evidence>
<comment type="caution">
    <text evidence="3">The sequence shown here is derived from an EMBL/GenBank/DDBJ whole genome shotgun (WGS) entry which is preliminary data.</text>
</comment>
<protein>
    <submittedName>
        <fullName evidence="3">FecR-like transmembrane sensor</fullName>
    </submittedName>
</protein>
<keyword evidence="1" id="KW-1133">Transmembrane helix</keyword>
<keyword evidence="1 3" id="KW-0812">Transmembrane</keyword>
<feature type="transmembrane region" description="Helical" evidence="1">
    <location>
        <begin position="83"/>
        <end position="105"/>
    </location>
</feature>
<organism evidence="3 4">
    <name type="scientific">Brevundimonas abyssalis TAR-001</name>
    <dbReference type="NCBI Taxonomy" id="1391729"/>
    <lineage>
        <taxon>Bacteria</taxon>
        <taxon>Pseudomonadati</taxon>
        <taxon>Pseudomonadota</taxon>
        <taxon>Alphaproteobacteria</taxon>
        <taxon>Caulobacterales</taxon>
        <taxon>Caulobacteraceae</taxon>
        <taxon>Brevundimonas</taxon>
    </lineage>
</organism>
<reference evidence="4" key="1">
    <citation type="journal article" date="2013" name="Genome Announc.">
        <title>Draft Genome Sequence of the Dimorphic Prosthecate Bacterium Brevundimonas abyssalis TAR-001T.</title>
        <authorList>
            <person name="Tsubouchi T."/>
            <person name="Nishi S."/>
            <person name="Usui K."/>
            <person name="Shimane Y."/>
            <person name="Takaki Y."/>
            <person name="Maruyama T."/>
            <person name="Hatada Y."/>
        </authorList>
    </citation>
    <scope>NUCLEOTIDE SEQUENCE [LARGE SCALE GENOMIC DNA]</scope>
    <source>
        <strain evidence="4">TAR-001</strain>
    </source>
</reference>
<evidence type="ECO:0000256" key="1">
    <source>
        <dbReference type="SAM" id="Phobius"/>
    </source>
</evidence>
<keyword evidence="1" id="KW-0472">Membrane</keyword>
<name>A0A8E0NDB4_9CAUL</name>
<dbReference type="InterPro" id="IPR012373">
    <property type="entry name" value="Ferrdict_sens_TM"/>
</dbReference>
<dbReference type="PIRSF" id="PIRSF018266">
    <property type="entry name" value="FecR"/>
    <property type="match status" value="1"/>
</dbReference>
<feature type="domain" description="FecR protein" evidence="2">
    <location>
        <begin position="111"/>
        <end position="202"/>
    </location>
</feature>
<keyword evidence="4" id="KW-1185">Reference proteome</keyword>